<accession>A0A6V7GXW6</accession>
<gene>
    <name evidence="1" type="ORF">MHI_LOCUS114504</name>
</gene>
<reference evidence="1" key="1">
    <citation type="submission" date="2020-07" db="EMBL/GenBank/DDBJ databases">
        <authorList>
            <person name="Nazaruddin N."/>
        </authorList>
    </citation>
    <scope>NUCLEOTIDE SEQUENCE</scope>
</reference>
<dbReference type="Proteomes" id="UP000752696">
    <property type="component" value="Unassembled WGS sequence"/>
</dbReference>
<sequence length="74" mass="8638">GAHELRSARVRTDSITFDDDRLFRHKGFLKDCPDGLLTEQIHDANSRFTATFFGLNIRYYNHSFTNLINCTKEE</sequence>
<evidence type="ECO:0000313" key="2">
    <source>
        <dbReference type="Proteomes" id="UP000752696"/>
    </source>
</evidence>
<dbReference type="AlphaFoldDB" id="A0A6V7GXW6"/>
<protein>
    <submittedName>
        <fullName evidence="1">Uncharacterized protein</fullName>
    </submittedName>
</protein>
<proteinExistence type="predicted"/>
<organism evidence="1 2">
    <name type="scientific">Heterotrigona itama</name>
    <dbReference type="NCBI Taxonomy" id="395501"/>
    <lineage>
        <taxon>Eukaryota</taxon>
        <taxon>Metazoa</taxon>
        <taxon>Ecdysozoa</taxon>
        <taxon>Arthropoda</taxon>
        <taxon>Hexapoda</taxon>
        <taxon>Insecta</taxon>
        <taxon>Pterygota</taxon>
        <taxon>Neoptera</taxon>
        <taxon>Endopterygota</taxon>
        <taxon>Hymenoptera</taxon>
        <taxon>Apocrita</taxon>
        <taxon>Aculeata</taxon>
        <taxon>Apoidea</taxon>
        <taxon>Anthophila</taxon>
        <taxon>Apidae</taxon>
        <taxon>Heterotrigona</taxon>
    </lineage>
</organism>
<dbReference type="EMBL" id="CAJDYZ010001985">
    <property type="protein sequence ID" value="CAD1469217.1"/>
    <property type="molecule type" value="Genomic_DNA"/>
</dbReference>
<feature type="non-terminal residue" evidence="1">
    <location>
        <position position="74"/>
    </location>
</feature>
<comment type="caution">
    <text evidence="1">The sequence shown here is derived from an EMBL/GenBank/DDBJ whole genome shotgun (WGS) entry which is preliminary data.</text>
</comment>
<dbReference type="OrthoDB" id="191686at2759"/>
<name>A0A6V7GXW6_9HYME</name>
<keyword evidence="2" id="KW-1185">Reference proteome</keyword>
<evidence type="ECO:0000313" key="1">
    <source>
        <dbReference type="EMBL" id="CAD1469217.1"/>
    </source>
</evidence>